<dbReference type="GO" id="GO:0008235">
    <property type="term" value="F:metalloexopeptidase activity"/>
    <property type="evidence" value="ECO:0007669"/>
    <property type="project" value="InterPro"/>
</dbReference>
<keyword evidence="9" id="KW-0862">Zinc</keyword>
<dbReference type="RefSeq" id="XP_008204700.1">
    <property type="nucleotide sequence ID" value="XM_008206478.4"/>
</dbReference>
<dbReference type="Gene3D" id="3.40.630.10">
    <property type="entry name" value="Zn peptidases"/>
    <property type="match status" value="1"/>
</dbReference>
<keyword evidence="7" id="KW-0378">Hydrolase</keyword>
<evidence type="ECO:0000259" key="17">
    <source>
        <dbReference type="Pfam" id="PF22248"/>
    </source>
</evidence>
<dbReference type="RefSeq" id="XP_008204706.1">
    <property type="nucleotide sequence ID" value="XM_008206484.4"/>
</dbReference>
<feature type="domain" description="Endoplasmic reticulum metallopeptidase 1-like C-terminal" evidence="17">
    <location>
        <begin position="655"/>
        <end position="880"/>
    </location>
</feature>
<feature type="transmembrane region" description="Helical" evidence="15">
    <location>
        <begin position="561"/>
        <end position="580"/>
    </location>
</feature>
<dbReference type="InterPro" id="IPR007484">
    <property type="entry name" value="Peptidase_M28"/>
</dbReference>
<feature type="transmembrane region" description="Helical" evidence="15">
    <location>
        <begin position="386"/>
        <end position="404"/>
    </location>
</feature>
<evidence type="ECO:0000256" key="9">
    <source>
        <dbReference type="ARBA" id="ARBA00022833"/>
    </source>
</evidence>
<evidence type="ECO:0000256" key="5">
    <source>
        <dbReference type="ARBA" id="ARBA00022692"/>
    </source>
</evidence>
<dbReference type="FunCoup" id="A0A7M7H2H9">
    <property type="interactions" value="893"/>
</dbReference>
<evidence type="ECO:0000313" key="19">
    <source>
        <dbReference type="EnsemblMetazoa" id="XP_008204693"/>
    </source>
</evidence>
<evidence type="ECO:0000259" key="16">
    <source>
        <dbReference type="Pfam" id="PF04389"/>
    </source>
</evidence>
<feature type="domain" description="Peptidase M28" evidence="16">
    <location>
        <begin position="155"/>
        <end position="348"/>
    </location>
</feature>
<dbReference type="KEGG" id="nvi:100123090"/>
<feature type="transmembrane region" description="Helical" evidence="15">
    <location>
        <begin position="425"/>
        <end position="449"/>
    </location>
</feature>
<feature type="transmembrane region" description="Helical" evidence="15">
    <location>
        <begin position="521"/>
        <end position="540"/>
    </location>
</feature>
<dbReference type="PANTHER" id="PTHR12147">
    <property type="entry name" value="METALLOPEPTIDASE M28 FAMILY MEMBER"/>
    <property type="match status" value="1"/>
</dbReference>
<evidence type="ECO:0000256" key="2">
    <source>
        <dbReference type="ARBA" id="ARBA00004477"/>
    </source>
</evidence>
<evidence type="ECO:0000313" key="20">
    <source>
        <dbReference type="Proteomes" id="UP000002358"/>
    </source>
</evidence>
<keyword evidence="4" id="KW-0645">Protease</keyword>
<organism evidence="19 20">
    <name type="scientific">Nasonia vitripennis</name>
    <name type="common">Parasitic wasp</name>
    <dbReference type="NCBI Taxonomy" id="7425"/>
    <lineage>
        <taxon>Eukaryota</taxon>
        <taxon>Metazoa</taxon>
        <taxon>Ecdysozoa</taxon>
        <taxon>Arthropoda</taxon>
        <taxon>Hexapoda</taxon>
        <taxon>Insecta</taxon>
        <taxon>Pterygota</taxon>
        <taxon>Neoptera</taxon>
        <taxon>Endopterygota</taxon>
        <taxon>Hymenoptera</taxon>
        <taxon>Apocrita</taxon>
        <taxon>Proctotrupomorpha</taxon>
        <taxon>Chalcidoidea</taxon>
        <taxon>Pteromalidae</taxon>
        <taxon>Pteromalinae</taxon>
        <taxon>Nasonia</taxon>
    </lineage>
</organism>
<dbReference type="GO" id="GO:0006508">
    <property type="term" value="P:proteolysis"/>
    <property type="evidence" value="ECO:0007669"/>
    <property type="project" value="UniProtKB-KW"/>
</dbReference>
<dbReference type="GeneID" id="100123090"/>
<dbReference type="RefSeq" id="XP_008204693.1">
    <property type="nucleotide sequence ID" value="XM_008206471.4"/>
</dbReference>
<evidence type="ECO:0000256" key="6">
    <source>
        <dbReference type="ARBA" id="ARBA00022723"/>
    </source>
</evidence>
<keyword evidence="5 15" id="KW-0812">Transmembrane</keyword>
<keyword evidence="11" id="KW-0482">Metalloprotease</keyword>
<evidence type="ECO:0000256" key="7">
    <source>
        <dbReference type="ARBA" id="ARBA00022801"/>
    </source>
</evidence>
<keyword evidence="13" id="KW-0325">Glycoprotein</keyword>
<dbReference type="OrthoDB" id="76293at2759"/>
<evidence type="ECO:0000256" key="13">
    <source>
        <dbReference type="ARBA" id="ARBA00023180"/>
    </source>
</evidence>
<evidence type="ECO:0000259" key="18">
    <source>
        <dbReference type="Pfam" id="PF22249"/>
    </source>
</evidence>
<dbReference type="InterPro" id="IPR048024">
    <property type="entry name" value="Fxna-like_M28_dom"/>
</dbReference>
<dbReference type="CDD" id="cd03875">
    <property type="entry name" value="M28_Fxna_like"/>
    <property type="match status" value="1"/>
</dbReference>
<dbReference type="PANTHER" id="PTHR12147:SF22">
    <property type="entry name" value="ENDOPLASMIC RETICULUM METALLOPEPTIDASE 1"/>
    <property type="match status" value="1"/>
</dbReference>
<accession>A0A7M7H2H9</accession>
<feature type="domain" description="Endoplasmic reticulum metallopeptidase 1/1-A TM" evidence="18">
    <location>
        <begin position="419"/>
        <end position="635"/>
    </location>
</feature>
<comment type="cofactor">
    <cofactor evidence="1">
        <name>Zn(2+)</name>
        <dbReference type="ChEBI" id="CHEBI:29105"/>
    </cofactor>
</comment>
<dbReference type="EnsemblMetazoa" id="XM_008206466">
    <property type="protein sequence ID" value="XP_008204688"/>
    <property type="gene ID" value="LOC100123090"/>
</dbReference>
<keyword evidence="10 15" id="KW-1133">Transmembrane helix</keyword>
<protein>
    <recommendedName>
        <fullName evidence="14">FXNA-like protease</fullName>
    </recommendedName>
</protein>
<evidence type="ECO:0000256" key="8">
    <source>
        <dbReference type="ARBA" id="ARBA00022824"/>
    </source>
</evidence>
<dbReference type="SMR" id="A0A7M7H2H9"/>
<dbReference type="GO" id="GO:0005789">
    <property type="term" value="C:endoplasmic reticulum membrane"/>
    <property type="evidence" value="ECO:0007669"/>
    <property type="project" value="UniProtKB-SubCell"/>
</dbReference>
<feature type="transmembrane region" description="Helical" evidence="15">
    <location>
        <begin position="625"/>
        <end position="646"/>
    </location>
</feature>
<dbReference type="SUPFAM" id="SSF53187">
    <property type="entry name" value="Zn-dependent exopeptidases"/>
    <property type="match status" value="1"/>
</dbReference>
<name>A0A7M7H2H9_NASVI</name>
<evidence type="ECO:0000256" key="4">
    <source>
        <dbReference type="ARBA" id="ARBA00022670"/>
    </source>
</evidence>
<evidence type="ECO:0000256" key="11">
    <source>
        <dbReference type="ARBA" id="ARBA00023049"/>
    </source>
</evidence>
<evidence type="ECO:0000256" key="14">
    <source>
        <dbReference type="ARBA" id="ARBA00078796"/>
    </source>
</evidence>
<dbReference type="AlphaFoldDB" id="A0A7M7H2H9"/>
<dbReference type="Pfam" id="PF22248">
    <property type="entry name" value="ERMP1_C"/>
    <property type="match status" value="1"/>
</dbReference>
<dbReference type="InParanoid" id="A0A7M7H2H9"/>
<dbReference type="InterPro" id="IPR053974">
    <property type="entry name" value="ERMP1_1-A_TM"/>
</dbReference>
<keyword evidence="8" id="KW-0256">Endoplasmic reticulum</keyword>
<sequence>MSDGVRYRHHLAQRPPEEPFFKSRVILKPKIDPQSGTQHLLFALTFILSVSLTVIVLEKILPEPQLIDTERFHPERFIAERARAHVHNLTSLGPRVAGSYENEVLAVKFLTDTINSIIKDTNPNHKIQMDVTRHSGSFSLTFLDGMTHIYKGVQNVIVRLGPNQPSKHSLLLNCHFDSFVESPGGSDDAAGCAVMLEVLRVMSRSTKYLRHNIIFLFNGAEENILQASHGFITQHPWAKEVRAFINLEACGAGGRELLFQAGPGNPWILEVYSQSVPYPYASSLAQEIFQSGIVPGETDFRIFRDFGKVSGLDFAWSTNGYVYHTKFDSIDQIPLGSLQRTGDNILALSLGIVSGHYLADESLQSSEGSLVFFDFLGAFVIRWPEYMAKFVNVAGLGIGLYSIYLNMHSARREIKRTTYIKQIMLCIVTVICSWIISMISVTVIALLLTKLGKVMSWYARPAWLFFLYVCPTVAISMTFFLFMGARQKKDVSSSWILYQLYFDAYSVFWMSVLFLCVLLDIRSGFIPLHWVLFLSIGNIIRQNFFNKWRDWKWLCYHMGTLSLPYIQSFYLSIGALYLFIPLMGRAGASINSEVVMANMLSILFCLLLSFTMPIVVLVKDAGRVLSVLIGVFLIATGVLILTPLGFPYSGDPLSPAPERFMIAHTQRQSYNLDGTLRLSSTGYWIVNLDMNSPHSVEAMVPEVGAAVSTVEDCKKELYCGLPYLLPVTTFLWKTSWIPGPAPLITIPTTLDLIRKSSRGNMISFSFNITGPDHIGIMLSPYKGLHLKGWNILDEKPLQGPDWNNRETYFVYYSCVKDCEPLNFSVDIETPRDYKGPSLSIALAGHFLHGENQRSLRFKGFLSQFPSWSVVTPWTASYTSWEF</sequence>
<feature type="transmembrane region" description="Helical" evidence="15">
    <location>
        <begin position="600"/>
        <end position="618"/>
    </location>
</feature>
<dbReference type="InterPro" id="IPR045175">
    <property type="entry name" value="M28_fam"/>
</dbReference>
<evidence type="ECO:0000256" key="15">
    <source>
        <dbReference type="SAM" id="Phobius"/>
    </source>
</evidence>
<dbReference type="InterPro" id="IPR053973">
    <property type="entry name" value="ERMP1-like_C"/>
</dbReference>
<dbReference type="RefSeq" id="XP_008204688.1">
    <property type="nucleotide sequence ID" value="XM_008206466.4"/>
</dbReference>
<proteinExistence type="inferred from homology"/>
<feature type="transmembrane region" description="Helical" evidence="15">
    <location>
        <begin position="461"/>
        <end position="483"/>
    </location>
</feature>
<dbReference type="Pfam" id="PF22249">
    <property type="entry name" value="ERMP1-TM"/>
    <property type="match status" value="1"/>
</dbReference>
<evidence type="ECO:0000256" key="3">
    <source>
        <dbReference type="ARBA" id="ARBA00010918"/>
    </source>
</evidence>
<dbReference type="EnsemblMetazoa" id="XM_008206484">
    <property type="protein sequence ID" value="XP_008204706"/>
    <property type="gene ID" value="LOC100123090"/>
</dbReference>
<dbReference type="EnsemblMetazoa" id="XM_008206478">
    <property type="protein sequence ID" value="XP_008204700"/>
    <property type="gene ID" value="LOC100123090"/>
</dbReference>
<feature type="transmembrane region" description="Helical" evidence="15">
    <location>
        <begin position="40"/>
        <end position="57"/>
    </location>
</feature>
<keyword evidence="12 15" id="KW-0472">Membrane</keyword>
<dbReference type="FunFam" id="3.40.630.10:FF:000008">
    <property type="entry name" value="Endoplasmic reticulum metallopeptidase 1"/>
    <property type="match status" value="1"/>
</dbReference>
<evidence type="ECO:0000256" key="12">
    <source>
        <dbReference type="ARBA" id="ARBA00023136"/>
    </source>
</evidence>
<dbReference type="EnsemblMetazoa" id="XM_008206471">
    <property type="protein sequence ID" value="XP_008204693"/>
    <property type="gene ID" value="LOC100123090"/>
</dbReference>
<dbReference type="GO" id="GO:0046872">
    <property type="term" value="F:metal ion binding"/>
    <property type="evidence" value="ECO:0007669"/>
    <property type="project" value="UniProtKB-KW"/>
</dbReference>
<evidence type="ECO:0000256" key="10">
    <source>
        <dbReference type="ARBA" id="ARBA00022989"/>
    </source>
</evidence>
<dbReference type="Proteomes" id="UP000002358">
    <property type="component" value="Chromosome 5"/>
</dbReference>
<comment type="similarity">
    <text evidence="3">Belongs to the peptidase M28 family.</text>
</comment>
<keyword evidence="20" id="KW-1185">Reference proteome</keyword>
<dbReference type="Pfam" id="PF04389">
    <property type="entry name" value="Peptidase_M28"/>
    <property type="match status" value="1"/>
</dbReference>
<evidence type="ECO:0000256" key="1">
    <source>
        <dbReference type="ARBA" id="ARBA00001947"/>
    </source>
</evidence>
<keyword evidence="6" id="KW-0479">Metal-binding</keyword>
<comment type="subcellular location">
    <subcellularLocation>
        <location evidence="2">Endoplasmic reticulum membrane</location>
        <topology evidence="2">Multi-pass membrane protein</topology>
    </subcellularLocation>
</comment>
<feature type="transmembrane region" description="Helical" evidence="15">
    <location>
        <begin position="495"/>
        <end position="515"/>
    </location>
</feature>
<reference evidence="19" key="1">
    <citation type="submission" date="2021-01" db="UniProtKB">
        <authorList>
            <consortium name="EnsemblMetazoa"/>
        </authorList>
    </citation>
    <scope>IDENTIFICATION</scope>
</reference>